<evidence type="ECO:0000313" key="1">
    <source>
        <dbReference type="EMBL" id="QDG52829.1"/>
    </source>
</evidence>
<organism evidence="1 2">
    <name type="scientific">Persicimonas caeni</name>
    <dbReference type="NCBI Taxonomy" id="2292766"/>
    <lineage>
        <taxon>Bacteria</taxon>
        <taxon>Deltaproteobacteria</taxon>
        <taxon>Bradymonadales</taxon>
        <taxon>Bradymonadaceae</taxon>
        <taxon>Persicimonas</taxon>
    </lineage>
</organism>
<dbReference type="InterPro" id="IPR038765">
    <property type="entry name" value="Papain-like_cys_pep_sf"/>
</dbReference>
<dbReference type="EMBL" id="CP041186">
    <property type="protein sequence ID" value="QDG52829.1"/>
    <property type="molecule type" value="Genomic_DNA"/>
</dbReference>
<proteinExistence type="predicted"/>
<dbReference type="Proteomes" id="UP000315995">
    <property type="component" value="Chromosome"/>
</dbReference>
<evidence type="ECO:0000313" key="2">
    <source>
        <dbReference type="Proteomes" id="UP000315995"/>
    </source>
</evidence>
<dbReference type="OrthoDB" id="195541at2"/>
<sequence>MMTRALIQQSIALAVSLATFVGCGPHRAEDNAATATRLERHAEFTQDMQLVRRYDEGLVDTLSYLGEHQELLPNPEGQSDVSAADKNKLRDVHGSVLDRMRALDQVKTFWKGSLRINPLTDKKAHARAFTAGFAAWLVQYRRGLEYVEMTVPNKPLETVLDEASPAHDLPEGSFGDLKYQIIHVKEVSRLFAGYGYYKTIRDDLRESNCHNEEPCAFAMELIETHYEASKAQLEDRGVVDFSYNAWDIARDTSFKAWFPVQTKVAMWMGDTRVRRKHQYLISNDQLRVMRDALDPGDIVVTRSNWYVSNVGLPGFWPHSELYVGSPDELEAYFDDEAVDAHFKEKTGHDGLVAYLKAEHPQAWAEFTRRDADGKPHRIIEARSEGVVFNSIYEAAGADYAAAMRPTTDKLAKAQAIAKAFGHWGKPYDFNFDFLTDQKLVCTELVYKAWQPAEKKEGVDFELDYVMGRTTLPVNEIVRQFDTQYESNERPLEFVYFLDGRESSGSAVVAGVDEFRKTWKRPKWDFAQK</sequence>
<dbReference type="SUPFAM" id="SSF54001">
    <property type="entry name" value="Cysteine proteinases"/>
    <property type="match status" value="1"/>
</dbReference>
<dbReference type="PROSITE" id="PS51257">
    <property type="entry name" value="PROKAR_LIPOPROTEIN"/>
    <property type="match status" value="1"/>
</dbReference>
<keyword evidence="2" id="KW-1185">Reference proteome</keyword>
<dbReference type="Gene3D" id="3.90.1720.10">
    <property type="entry name" value="endopeptidase domain like (from Nostoc punctiforme)"/>
    <property type="match status" value="1"/>
</dbReference>
<accession>A0A5B8Y8X4</accession>
<dbReference type="InterPro" id="IPR024453">
    <property type="entry name" value="Peptidase_C92"/>
</dbReference>
<accession>A0A4Y6PXH2</accession>
<gene>
    <name evidence="1" type="ORF">FIV42_19385</name>
</gene>
<reference evidence="1 2" key="1">
    <citation type="submission" date="2019-06" db="EMBL/GenBank/DDBJ databases">
        <title>Persicimonas caeni gen. nov., sp. nov., a predatory bacterium isolated from solar saltern.</title>
        <authorList>
            <person name="Wang S."/>
        </authorList>
    </citation>
    <scope>NUCLEOTIDE SEQUENCE [LARGE SCALE GENOMIC DNA]</scope>
    <source>
        <strain evidence="1 2">YN101</strain>
    </source>
</reference>
<protein>
    <submittedName>
        <fullName evidence="1">Protein tyrosine phosphatase</fullName>
    </submittedName>
</protein>
<dbReference type="Pfam" id="PF05708">
    <property type="entry name" value="Peptidase_C92"/>
    <property type="match status" value="1"/>
</dbReference>
<dbReference type="AlphaFoldDB" id="A0A4Y6PXH2"/>
<name>A0A4Y6PXH2_PERCE</name>